<organism evidence="1 2">
    <name type="scientific">Scytalidium lignicola</name>
    <name type="common">Hyphomycete</name>
    <dbReference type="NCBI Taxonomy" id="5539"/>
    <lineage>
        <taxon>Eukaryota</taxon>
        <taxon>Fungi</taxon>
        <taxon>Dikarya</taxon>
        <taxon>Ascomycota</taxon>
        <taxon>Pezizomycotina</taxon>
        <taxon>Leotiomycetes</taxon>
        <taxon>Leotiomycetes incertae sedis</taxon>
        <taxon>Scytalidium</taxon>
    </lineage>
</organism>
<dbReference type="Pfam" id="PF09351">
    <property type="entry name" value="DUF1993"/>
    <property type="match status" value="1"/>
</dbReference>
<evidence type="ECO:0000313" key="1">
    <source>
        <dbReference type="EMBL" id="RFU25527.1"/>
    </source>
</evidence>
<dbReference type="EMBL" id="NCSJ02000326">
    <property type="protein sequence ID" value="RFU25527.1"/>
    <property type="molecule type" value="Genomic_DNA"/>
</dbReference>
<reference evidence="1 2" key="1">
    <citation type="submission" date="2018-05" db="EMBL/GenBank/DDBJ databases">
        <title>Draft genome sequence of Scytalidium lignicola DSM 105466, a ubiquitous saprotrophic fungus.</title>
        <authorList>
            <person name="Buettner E."/>
            <person name="Gebauer A.M."/>
            <person name="Hofrichter M."/>
            <person name="Liers C."/>
            <person name="Kellner H."/>
        </authorList>
    </citation>
    <scope>NUCLEOTIDE SEQUENCE [LARGE SCALE GENOMIC DNA]</scope>
    <source>
        <strain evidence="1 2">DSM 105466</strain>
    </source>
</reference>
<dbReference type="AlphaFoldDB" id="A0A3E2GWY5"/>
<protein>
    <recommendedName>
        <fullName evidence="3">DUF1993 domain-containing protein</fullName>
    </recommendedName>
</protein>
<proteinExistence type="predicted"/>
<dbReference type="OrthoDB" id="3724345at2759"/>
<dbReference type="PANTHER" id="PTHR36922">
    <property type="entry name" value="BLL2446 PROTEIN"/>
    <property type="match status" value="1"/>
</dbReference>
<dbReference type="PANTHER" id="PTHR36922:SF1">
    <property type="entry name" value="DUF1993 DOMAIN-CONTAINING PROTEIN"/>
    <property type="match status" value="1"/>
</dbReference>
<evidence type="ECO:0000313" key="2">
    <source>
        <dbReference type="Proteomes" id="UP000258309"/>
    </source>
</evidence>
<feature type="non-terminal residue" evidence="1">
    <location>
        <position position="1"/>
    </location>
</feature>
<comment type="caution">
    <text evidence="1">The sequence shown here is derived from an EMBL/GenBank/DDBJ whole genome shotgun (WGS) entry which is preliminary data.</text>
</comment>
<gene>
    <name evidence="1" type="ORF">B7463_g10818</name>
</gene>
<sequence>MGVSLYEITIPVFIKQLNIIKSLLEKGQAHPDKDDSTLLASRLIADMQDLPYQIQRVSDTAKGFAVRVGKVENEAWEDNEKTFADLYARIDKTIKFLEKVDAKTVNEQVDKEVILQTRAGNRVFPSGTDYALTFGIPNFYFHFCMIYALLRKDGVPIGKKDYLGA</sequence>
<name>A0A3E2GWY5_SCYLI</name>
<dbReference type="InterPro" id="IPR034660">
    <property type="entry name" value="DinB/YfiT-like"/>
</dbReference>
<dbReference type="InterPro" id="IPR018531">
    <property type="entry name" value="DUF1993"/>
</dbReference>
<feature type="non-terminal residue" evidence="1">
    <location>
        <position position="165"/>
    </location>
</feature>
<accession>A0A3E2GWY5</accession>
<dbReference type="SUPFAM" id="SSF109854">
    <property type="entry name" value="DinB/YfiT-like putative metalloenzymes"/>
    <property type="match status" value="1"/>
</dbReference>
<dbReference type="STRING" id="5539.A0A3E2GWY5"/>
<keyword evidence="2" id="KW-1185">Reference proteome</keyword>
<dbReference type="Proteomes" id="UP000258309">
    <property type="component" value="Unassembled WGS sequence"/>
</dbReference>
<dbReference type="OMA" id="YDRINRT"/>
<evidence type="ECO:0008006" key="3">
    <source>
        <dbReference type="Google" id="ProtNLM"/>
    </source>
</evidence>
<dbReference type="Gene3D" id="1.20.120.450">
    <property type="entry name" value="dinb family like domain"/>
    <property type="match status" value="1"/>
</dbReference>